<comment type="caution">
    <text evidence="1">The sequence shown here is derived from an EMBL/GenBank/DDBJ whole genome shotgun (WGS) entry which is preliminary data.</text>
</comment>
<sequence length="146" mass="16163">MSVKLNPALSLGPTLFGPKRWISFVGGQWAGRWGKGIVIPGGQDAQWIVKDGATKVDTNYLLQTADEPPAFIQVKTSGWRTGSRDVLEKLENLATADTVNPNTYKFRIYIQLETGDERYGFVNSTMWVGSGCRRGGEVIYDAYKVT</sequence>
<protein>
    <submittedName>
        <fullName evidence="1">Uncharacterized protein</fullName>
    </submittedName>
</protein>
<evidence type="ECO:0000313" key="1">
    <source>
        <dbReference type="EMBL" id="KKY22754.1"/>
    </source>
</evidence>
<reference evidence="1 2" key="1">
    <citation type="submission" date="2015-05" db="EMBL/GenBank/DDBJ databases">
        <title>Distinctive expansion of gene families associated with plant cell wall degradation and secondary metabolism in the genomes of grapevine trunk pathogens.</title>
        <authorList>
            <person name="Lawrence D.P."/>
            <person name="Travadon R."/>
            <person name="Rolshausen P.E."/>
            <person name="Baumgartner K."/>
        </authorList>
    </citation>
    <scope>NUCLEOTIDE SEQUENCE [LARGE SCALE GENOMIC DNA]</scope>
    <source>
        <strain evidence="1">UCRPC4</strain>
    </source>
</reference>
<reference evidence="1 2" key="2">
    <citation type="submission" date="2015-05" db="EMBL/GenBank/DDBJ databases">
        <authorList>
            <person name="Morales-Cruz A."/>
            <person name="Amrine K.C."/>
            <person name="Cantu D."/>
        </authorList>
    </citation>
    <scope>NUCLEOTIDE SEQUENCE [LARGE SCALE GENOMIC DNA]</scope>
    <source>
        <strain evidence="1">UCRPC4</strain>
    </source>
</reference>
<proteinExistence type="predicted"/>
<accession>A0A0G2EK72</accession>
<dbReference type="PANTHER" id="PTHR37315:SF1">
    <property type="entry name" value="UPF0311 PROTEIN BLR7842"/>
    <property type="match status" value="1"/>
</dbReference>
<dbReference type="PANTHER" id="PTHR37315">
    <property type="entry name" value="UPF0311 PROTEIN BLR7842"/>
    <property type="match status" value="1"/>
</dbReference>
<evidence type="ECO:0000313" key="2">
    <source>
        <dbReference type="Proteomes" id="UP000053317"/>
    </source>
</evidence>
<dbReference type="InterPro" id="IPR020915">
    <property type="entry name" value="UPF0311"/>
</dbReference>
<gene>
    <name evidence="1" type="ORF">UCRPC4_g03079</name>
</gene>
<dbReference type="Proteomes" id="UP000053317">
    <property type="component" value="Unassembled WGS sequence"/>
</dbReference>
<organism evidence="1 2">
    <name type="scientific">Phaeomoniella chlamydospora</name>
    <name type="common">Phaeoacremonium chlamydosporum</name>
    <dbReference type="NCBI Taxonomy" id="158046"/>
    <lineage>
        <taxon>Eukaryota</taxon>
        <taxon>Fungi</taxon>
        <taxon>Dikarya</taxon>
        <taxon>Ascomycota</taxon>
        <taxon>Pezizomycotina</taxon>
        <taxon>Eurotiomycetes</taxon>
        <taxon>Chaetothyriomycetidae</taxon>
        <taxon>Phaeomoniellales</taxon>
        <taxon>Phaeomoniellaceae</taxon>
        <taxon>Phaeomoniella</taxon>
    </lineage>
</organism>
<dbReference type="EMBL" id="LCWF01000073">
    <property type="protein sequence ID" value="KKY22754.1"/>
    <property type="molecule type" value="Genomic_DNA"/>
</dbReference>
<name>A0A0G2EK72_PHACM</name>
<dbReference type="Gene3D" id="2.40.160.20">
    <property type="match status" value="1"/>
</dbReference>
<dbReference type="AlphaFoldDB" id="A0A0G2EK72"/>
<dbReference type="Pfam" id="PF11578">
    <property type="entry name" value="DUF3237"/>
    <property type="match status" value="1"/>
</dbReference>
<dbReference type="OrthoDB" id="3549121at2759"/>
<keyword evidence="2" id="KW-1185">Reference proteome</keyword>